<organism evidence="2 3">
    <name type="scientific">Tieghemostelium lacteum</name>
    <name type="common">Slime mold</name>
    <name type="synonym">Dictyostelium lacteum</name>
    <dbReference type="NCBI Taxonomy" id="361077"/>
    <lineage>
        <taxon>Eukaryota</taxon>
        <taxon>Amoebozoa</taxon>
        <taxon>Evosea</taxon>
        <taxon>Eumycetozoa</taxon>
        <taxon>Dictyostelia</taxon>
        <taxon>Dictyosteliales</taxon>
        <taxon>Raperosteliaceae</taxon>
        <taxon>Tieghemostelium</taxon>
    </lineage>
</organism>
<protein>
    <submittedName>
        <fullName evidence="2">DNA-3-methyladenine glycosylase I</fullName>
    </submittedName>
</protein>
<name>A0A151Z3M0_TIELA</name>
<dbReference type="Pfam" id="PF03352">
    <property type="entry name" value="Adenine_glyco"/>
    <property type="match status" value="1"/>
</dbReference>
<dbReference type="OrthoDB" id="3941538at2759"/>
<feature type="binding site" evidence="1">
    <location>
        <position position="24"/>
    </location>
    <ligand>
        <name>Zn(2+)</name>
        <dbReference type="ChEBI" id="CHEBI:29105"/>
    </ligand>
</feature>
<evidence type="ECO:0000313" key="3">
    <source>
        <dbReference type="Proteomes" id="UP000076078"/>
    </source>
</evidence>
<dbReference type="EMBL" id="LODT01000051">
    <property type="protein sequence ID" value="KYQ88562.1"/>
    <property type="molecule type" value="Genomic_DNA"/>
</dbReference>
<evidence type="ECO:0000313" key="2">
    <source>
        <dbReference type="EMBL" id="KYQ88562.1"/>
    </source>
</evidence>
<keyword evidence="3" id="KW-1185">Reference proteome</keyword>
<dbReference type="Proteomes" id="UP000076078">
    <property type="component" value="Unassembled WGS sequence"/>
</dbReference>
<dbReference type="GO" id="GO:0006284">
    <property type="term" value="P:base-excision repair"/>
    <property type="evidence" value="ECO:0007669"/>
    <property type="project" value="InterPro"/>
</dbReference>
<feature type="binding site" evidence="1">
    <location>
        <position position="183"/>
    </location>
    <ligand>
        <name>Zn(2+)</name>
        <dbReference type="ChEBI" id="CHEBI:29105"/>
    </ligand>
</feature>
<feature type="binding site" evidence="1">
    <location>
        <position position="8"/>
    </location>
    <ligand>
        <name>Zn(2+)</name>
        <dbReference type="ChEBI" id="CHEBI:29105"/>
    </ligand>
</feature>
<accession>A0A151Z3M0</accession>
<reference evidence="2 3" key="1">
    <citation type="submission" date="2015-12" db="EMBL/GenBank/DDBJ databases">
        <title>Dictyostelia acquired genes for synthesis and detection of signals that induce cell-type specialization by lateral gene transfer from prokaryotes.</title>
        <authorList>
            <person name="Gloeckner G."/>
            <person name="Schaap P."/>
        </authorList>
    </citation>
    <scope>NUCLEOTIDE SEQUENCE [LARGE SCALE GENOMIC DNA]</scope>
    <source>
        <strain evidence="2 3">TK</strain>
    </source>
</reference>
<feature type="binding site" evidence="1">
    <location>
        <position position="179"/>
    </location>
    <ligand>
        <name>Zn(2+)</name>
        <dbReference type="ChEBI" id="CHEBI:29105"/>
    </ligand>
</feature>
<evidence type="ECO:0000256" key="1">
    <source>
        <dbReference type="PIRSR" id="PIRSR605019-1"/>
    </source>
</evidence>
<proteinExistence type="predicted"/>
<dbReference type="InterPro" id="IPR011257">
    <property type="entry name" value="DNA_glycosylase"/>
</dbReference>
<dbReference type="GO" id="GO:0008725">
    <property type="term" value="F:DNA-3-methyladenine glycosylase activity"/>
    <property type="evidence" value="ECO:0007669"/>
    <property type="project" value="InterPro"/>
</dbReference>
<dbReference type="InterPro" id="IPR005019">
    <property type="entry name" value="Adenine_glyco"/>
</dbReference>
<dbReference type="AlphaFoldDB" id="A0A151Z3M0"/>
<comment type="caution">
    <text evidence="2">The sequence shown here is derived from an EMBL/GenBank/DDBJ whole genome shotgun (WGS) entry which is preliminary data.</text>
</comment>
<dbReference type="OMA" id="KTCAWAM"/>
<dbReference type="InterPro" id="IPR052891">
    <property type="entry name" value="DNA-3mA_glycosylase"/>
</dbReference>
<gene>
    <name evidence="2" type="ORF">DLAC_11293</name>
</gene>
<keyword evidence="1" id="KW-0862">Zinc</keyword>
<keyword evidence="1" id="KW-0479">Metal-binding</keyword>
<dbReference type="SUPFAM" id="SSF48150">
    <property type="entry name" value="DNA-glycosylase"/>
    <property type="match status" value="1"/>
</dbReference>
<sequence>MIQNVTRCRRWMTCIIDPMYIDFHDNEWGKPVYDDIKLFESLNLNAQSCGLTWLTVLKKREEYRNSFFGFNPVEISKMTDRDVDKLMLNTGLIRHRPKLQAIIDNSKAYVTMKQGNESFSDYIWSFVNHKTICHPEGQLILTTPESNAMSKSLKKKGFKFIGPTTCYSFMQHSGLVNDHHHLCSFGNNPLPKDSPLLQESTSDRVFSTPFQCPAHSKLYKTLKTHK</sequence>
<dbReference type="InParanoid" id="A0A151Z3M0"/>
<dbReference type="PANTHER" id="PTHR30037:SF4">
    <property type="entry name" value="DNA-3-METHYLADENINE GLYCOSYLASE I"/>
    <property type="match status" value="1"/>
</dbReference>
<dbReference type="Gene3D" id="1.10.340.30">
    <property type="entry name" value="Hypothetical protein, domain 2"/>
    <property type="match status" value="1"/>
</dbReference>
<dbReference type="GO" id="GO:0046872">
    <property type="term" value="F:metal ion binding"/>
    <property type="evidence" value="ECO:0007669"/>
    <property type="project" value="UniProtKB-KW"/>
</dbReference>
<dbReference type="PANTHER" id="PTHR30037">
    <property type="entry name" value="DNA-3-METHYLADENINE GLYCOSYLASE 1"/>
    <property type="match status" value="1"/>
</dbReference>